<organism evidence="1 2">
    <name type="scientific">Stigmatella ashevillensis</name>
    <dbReference type="NCBI Taxonomy" id="2995309"/>
    <lineage>
        <taxon>Bacteria</taxon>
        <taxon>Pseudomonadati</taxon>
        <taxon>Myxococcota</taxon>
        <taxon>Myxococcia</taxon>
        <taxon>Myxococcales</taxon>
        <taxon>Cystobacterineae</taxon>
        <taxon>Archangiaceae</taxon>
        <taxon>Stigmatella</taxon>
    </lineage>
</organism>
<name>A0ABT5D7E9_9BACT</name>
<protein>
    <submittedName>
        <fullName evidence="1">Transcriptional regulator</fullName>
    </submittedName>
</protein>
<comment type="caution">
    <text evidence="1">The sequence shown here is derived from an EMBL/GenBank/DDBJ whole genome shotgun (WGS) entry which is preliminary data.</text>
</comment>
<dbReference type="RefSeq" id="WP_272135790.1">
    <property type="nucleotide sequence ID" value="NZ_JAQNDM010000002.1"/>
</dbReference>
<evidence type="ECO:0000313" key="2">
    <source>
        <dbReference type="Proteomes" id="UP001221838"/>
    </source>
</evidence>
<dbReference type="SUPFAM" id="SSF52172">
    <property type="entry name" value="CheY-like"/>
    <property type="match status" value="1"/>
</dbReference>
<sequence>MCADPCAEAPSAREEACSRTARVLLLGADASLASLVSDVLGEVGITVMTEEANPQATGAVLVMVQRGDSILGALQRAREAAGTAPVFVLVPFADGRLVQLAIQLGAQGCFALGQPMEELLRMVRSGLSGAEEAP</sequence>
<dbReference type="InterPro" id="IPR011006">
    <property type="entry name" value="CheY-like_superfamily"/>
</dbReference>
<keyword evidence="2" id="KW-1185">Reference proteome</keyword>
<reference evidence="1 2" key="1">
    <citation type="submission" date="2022-11" db="EMBL/GenBank/DDBJ databases">
        <title>Minimal conservation of predation-associated metabolite biosynthetic gene clusters underscores biosynthetic potential of Myxococcota including descriptions for ten novel species: Archangium lansinium sp. nov., Myxococcus landrumus sp. nov., Nannocystis bai.</title>
        <authorList>
            <person name="Ahearne A."/>
            <person name="Stevens C."/>
            <person name="Dowd S."/>
        </authorList>
    </citation>
    <scope>NUCLEOTIDE SEQUENCE [LARGE SCALE GENOMIC DNA]</scope>
    <source>
        <strain evidence="1 2">NCWAL01</strain>
    </source>
</reference>
<dbReference type="Proteomes" id="UP001221838">
    <property type="component" value="Unassembled WGS sequence"/>
</dbReference>
<evidence type="ECO:0000313" key="1">
    <source>
        <dbReference type="EMBL" id="MDC0708196.1"/>
    </source>
</evidence>
<accession>A0ABT5D7E9</accession>
<proteinExistence type="predicted"/>
<dbReference type="EMBL" id="JAQNDM010000002">
    <property type="protein sequence ID" value="MDC0708196.1"/>
    <property type="molecule type" value="Genomic_DNA"/>
</dbReference>
<gene>
    <name evidence="1" type="ORF">POL68_06915</name>
</gene>